<comment type="similarity">
    <text evidence="1">Belongs to the TCAB1 family.</text>
</comment>
<organism evidence="4 6">
    <name type="scientific">Lingula anatina</name>
    <name type="common">Brachiopod</name>
    <name type="synonym">Lingula unguis</name>
    <dbReference type="NCBI Taxonomy" id="7574"/>
    <lineage>
        <taxon>Eukaryota</taxon>
        <taxon>Metazoa</taxon>
        <taxon>Spiralia</taxon>
        <taxon>Lophotrochozoa</taxon>
        <taxon>Brachiopoda</taxon>
        <taxon>Linguliformea</taxon>
        <taxon>Lingulata</taxon>
        <taxon>Lingulida</taxon>
        <taxon>Linguloidea</taxon>
        <taxon>Lingulidae</taxon>
        <taxon>Lingula</taxon>
    </lineage>
</organism>
<evidence type="ECO:0000256" key="1">
    <source>
        <dbReference type="ARBA" id="ARBA00038279"/>
    </source>
</evidence>
<dbReference type="SMART" id="SM00320">
    <property type="entry name" value="WD40"/>
    <property type="match status" value="6"/>
</dbReference>
<proteinExistence type="inferred from homology"/>
<dbReference type="RefSeq" id="XP_013421157.1">
    <property type="nucleotide sequence ID" value="XM_013565703.1"/>
</dbReference>
<feature type="region of interest" description="Disordered" evidence="3">
    <location>
        <begin position="93"/>
        <end position="130"/>
    </location>
</feature>
<evidence type="ECO:0000313" key="5">
    <source>
        <dbReference type="RefSeq" id="XP_013421157.1"/>
    </source>
</evidence>
<dbReference type="Pfam" id="PF00400">
    <property type="entry name" value="WD40"/>
    <property type="match status" value="5"/>
</dbReference>
<sequence>MEGNVASQENLQSTGKEETHVDAESEKDTGLAVECPKNEGEQNQQSSSPDLKGPSLQKDGSGDSSCLVTYIDNTLKEMQDSSQQINVNMTSVNDRVSGEPSEGVANEKTGNSQSETEPSELASVASFGSSAISQPETRNVCKDVKACLDSSATCQTVADPPPNKKAKTDGAQDCDSSLSTNCSYNFDYVPTSVASAVEEFDAVAGNFLKGCKWSPDGTCVLTNSDDGYLRIFNLPQELYGQGSNGGQDSPVTSDGHNCPEMKSALRILEGELVYDYSWYPLMNSMEPATCCFASTSRDTPVHLWDAFDGQLRCSYRAFNQMDELVAAHSIAFSPQGEQIYCGFNKMIRVFDTSRPGRTCQQRPTYVKDGQAGIISCIAFNPMGDMYAAGSYSKSVGVYETENGRLLYLFQGQVGGVTHIQFSSDGSKLFTGGRKDPEILCWDMRNPGAVLCVMSREVLTNQRIYFDIDSSGRYLVSGNHNGTVSVWDTLQPPQPQESSDPVLTPILHFKAHADTVNGVSFHPSLPLLATASGQRHFEISDDEDEEEEKMLNQTVEDNSLRLWKLAV</sequence>
<feature type="compositionally biased region" description="Polar residues" evidence="3">
    <location>
        <begin position="1"/>
        <end position="14"/>
    </location>
</feature>
<dbReference type="InterPro" id="IPR001680">
    <property type="entry name" value="WD40_rpt"/>
</dbReference>
<evidence type="ECO:0000313" key="4">
    <source>
        <dbReference type="Proteomes" id="UP000085678"/>
    </source>
</evidence>
<reference evidence="5 6" key="1">
    <citation type="submission" date="2025-04" db="UniProtKB">
        <authorList>
            <consortium name="RefSeq"/>
        </authorList>
    </citation>
    <scope>IDENTIFICATION</scope>
    <source>
        <tissue evidence="5 6">Gonads</tissue>
    </source>
</reference>
<dbReference type="GeneID" id="106181347"/>
<dbReference type="KEGG" id="lak:106181347"/>
<dbReference type="RefSeq" id="XP_013421158.1">
    <property type="nucleotide sequence ID" value="XM_013565704.1"/>
</dbReference>
<name>A0A1S3KEV2_LINAN</name>
<evidence type="ECO:0000313" key="6">
    <source>
        <dbReference type="RefSeq" id="XP_013421158.1"/>
    </source>
</evidence>
<gene>
    <name evidence="5 6" type="primary">LOC106181347</name>
</gene>
<dbReference type="PANTHER" id="PTHR13211">
    <property type="entry name" value="TELOMERASE CAJAL BODY PROTEIN 1"/>
    <property type="match status" value="1"/>
</dbReference>
<protein>
    <recommendedName>
        <fullName evidence="2">WD repeat-containing protein 79</fullName>
    </recommendedName>
</protein>
<evidence type="ECO:0000256" key="2">
    <source>
        <dbReference type="ARBA" id="ARBA00041558"/>
    </source>
</evidence>
<feature type="compositionally biased region" description="Basic and acidic residues" evidence="3">
    <location>
        <begin position="15"/>
        <end position="29"/>
    </location>
</feature>
<dbReference type="GO" id="GO:0003723">
    <property type="term" value="F:RNA binding"/>
    <property type="evidence" value="ECO:0007669"/>
    <property type="project" value="TreeGrafter"/>
</dbReference>
<dbReference type="PANTHER" id="PTHR13211:SF0">
    <property type="entry name" value="TELOMERASE CAJAL BODY PROTEIN 1"/>
    <property type="match status" value="1"/>
</dbReference>
<evidence type="ECO:0000256" key="3">
    <source>
        <dbReference type="SAM" id="MobiDB-lite"/>
    </source>
</evidence>
<dbReference type="GO" id="GO:0030576">
    <property type="term" value="P:Cajal body organization"/>
    <property type="evidence" value="ECO:0007669"/>
    <property type="project" value="TreeGrafter"/>
</dbReference>
<dbReference type="SUPFAM" id="SSF50978">
    <property type="entry name" value="WD40 repeat-like"/>
    <property type="match status" value="1"/>
</dbReference>
<dbReference type="STRING" id="7574.A0A1S3KEV2"/>
<dbReference type="AlphaFoldDB" id="A0A1S3KEV2"/>
<dbReference type="OrthoDB" id="239865at2759"/>
<dbReference type="Proteomes" id="UP000085678">
    <property type="component" value="Unplaced"/>
</dbReference>
<keyword evidence="4" id="KW-1185">Reference proteome</keyword>
<dbReference type="InterPro" id="IPR015943">
    <property type="entry name" value="WD40/YVTN_repeat-like_dom_sf"/>
</dbReference>
<dbReference type="InterPro" id="IPR036322">
    <property type="entry name" value="WD40_repeat_dom_sf"/>
</dbReference>
<dbReference type="InterPro" id="IPR051150">
    <property type="entry name" value="SWT21/TCAB1_mRNA_Telomere"/>
</dbReference>
<dbReference type="GO" id="GO:0015030">
    <property type="term" value="C:Cajal body"/>
    <property type="evidence" value="ECO:0007669"/>
    <property type="project" value="TreeGrafter"/>
</dbReference>
<dbReference type="Gene3D" id="2.130.10.10">
    <property type="entry name" value="YVTN repeat-like/Quinoprotein amine dehydrogenase"/>
    <property type="match status" value="3"/>
</dbReference>
<accession>A0A1S3KEV2</accession>
<feature type="region of interest" description="Disordered" evidence="3">
    <location>
        <begin position="1"/>
        <end position="66"/>
    </location>
</feature>